<dbReference type="PANTHER" id="PTHR19288">
    <property type="entry name" value="4-NITROPHENYLPHOSPHATASE-RELATED"/>
    <property type="match status" value="1"/>
</dbReference>
<evidence type="ECO:0000313" key="1">
    <source>
        <dbReference type="EMBL" id="EKF17350.1"/>
    </source>
</evidence>
<dbReference type="InterPro" id="IPR023214">
    <property type="entry name" value="HAD_sf"/>
</dbReference>
<gene>
    <name evidence="1" type="ORF">NA2_18250</name>
</gene>
<dbReference type="InterPro" id="IPR036412">
    <property type="entry name" value="HAD-like_sf"/>
</dbReference>
<reference evidence="1 2" key="1">
    <citation type="journal article" date="2012" name="J. Bacteriol.">
        <title>Genome Sequence of Nitratireductor pacificus Type Strain pht-3B.</title>
        <authorList>
            <person name="Lai Q."/>
            <person name="Li G."/>
            <person name="Shao Z."/>
        </authorList>
    </citation>
    <scope>NUCLEOTIDE SEQUENCE [LARGE SCALE GENOMIC DNA]</scope>
    <source>
        <strain evidence="2">pht-3B</strain>
    </source>
</reference>
<name>K2M8N0_9HYPH</name>
<dbReference type="SUPFAM" id="SSF56784">
    <property type="entry name" value="HAD-like"/>
    <property type="match status" value="1"/>
</dbReference>
<keyword evidence="2" id="KW-1185">Reference proteome</keyword>
<dbReference type="Pfam" id="PF13344">
    <property type="entry name" value="Hydrolase_6"/>
    <property type="match status" value="1"/>
</dbReference>
<evidence type="ECO:0000313" key="2">
    <source>
        <dbReference type="Proteomes" id="UP000006786"/>
    </source>
</evidence>
<dbReference type="AlphaFoldDB" id="K2M8N0"/>
<dbReference type="eggNOG" id="COG0647">
    <property type="taxonomic scope" value="Bacteria"/>
</dbReference>
<dbReference type="PATRIC" id="fig|391937.3.peg.3750"/>
<dbReference type="Pfam" id="PF13242">
    <property type="entry name" value="Hydrolase_like"/>
    <property type="match status" value="1"/>
</dbReference>
<dbReference type="STRING" id="391937.NA2_18250"/>
<dbReference type="InterPro" id="IPR006357">
    <property type="entry name" value="HAD-SF_hydro_IIA"/>
</dbReference>
<dbReference type="Proteomes" id="UP000006786">
    <property type="component" value="Unassembled WGS sequence"/>
</dbReference>
<accession>K2M8N0</accession>
<dbReference type="PANTHER" id="PTHR19288:SF46">
    <property type="entry name" value="HALOACID DEHALOGENASE-LIKE HYDROLASE DOMAIN-CONTAINING PROTEIN 2"/>
    <property type="match status" value="1"/>
</dbReference>
<dbReference type="OrthoDB" id="148966at2"/>
<dbReference type="GO" id="GO:0005737">
    <property type="term" value="C:cytoplasm"/>
    <property type="evidence" value="ECO:0007669"/>
    <property type="project" value="TreeGrafter"/>
</dbReference>
<proteinExistence type="predicted"/>
<dbReference type="EMBL" id="AMRM01000025">
    <property type="protein sequence ID" value="EKF17350.1"/>
    <property type="molecule type" value="Genomic_DNA"/>
</dbReference>
<dbReference type="RefSeq" id="WP_008598635.1">
    <property type="nucleotide sequence ID" value="NZ_AMRM01000025.1"/>
</dbReference>
<organism evidence="1 2">
    <name type="scientific">Nitratireductor pacificus pht-3B</name>
    <dbReference type="NCBI Taxonomy" id="391937"/>
    <lineage>
        <taxon>Bacteria</taxon>
        <taxon>Pseudomonadati</taxon>
        <taxon>Pseudomonadota</taxon>
        <taxon>Alphaproteobacteria</taxon>
        <taxon>Hyphomicrobiales</taxon>
        <taxon>Phyllobacteriaceae</taxon>
        <taxon>Nitratireductor</taxon>
    </lineage>
</organism>
<sequence length="253" mass="26443">MHPVSSMASLSRQPLDRHAAILCDLDGCLISGDRVYDGARAFAARNEDRLWIVSNNSADTAETLSARLHRLALPIAPERIVLAGEQTLRRLALAHPGAAIAMHAEAPLVALAHDLGLVVGESAPACILLARQTRFDLNSLGRLVAQLESGAPLHVANLDRTHPGPDGYPVPETGALLAALRACRPDVAFRSIGKPAPDLIDIALERAGATRGDALFIGDNPETDGLAARAAGVAFIHIEAPGALPASDGRATC</sequence>
<comment type="caution">
    <text evidence="1">The sequence shown here is derived from an EMBL/GenBank/DDBJ whole genome shotgun (WGS) entry which is preliminary data.</text>
</comment>
<protein>
    <submittedName>
        <fullName evidence="1">Haloacid dehalogenase</fullName>
    </submittedName>
</protein>
<dbReference type="Gene3D" id="3.40.50.1000">
    <property type="entry name" value="HAD superfamily/HAD-like"/>
    <property type="match status" value="2"/>
</dbReference>
<dbReference type="GO" id="GO:0016791">
    <property type="term" value="F:phosphatase activity"/>
    <property type="evidence" value="ECO:0007669"/>
    <property type="project" value="TreeGrafter"/>
</dbReference>